<evidence type="ECO:0000259" key="1">
    <source>
        <dbReference type="Pfam" id="PF01548"/>
    </source>
</evidence>
<dbReference type="Pfam" id="PF01548">
    <property type="entry name" value="DEDD_Tnp_IS110"/>
    <property type="match status" value="1"/>
</dbReference>
<name>F3QHK9_9BURK</name>
<dbReference type="InterPro" id="IPR047650">
    <property type="entry name" value="Transpos_IS110"/>
</dbReference>
<proteinExistence type="predicted"/>
<organism evidence="2 3">
    <name type="scientific">Parasutterella excrementihominis YIT 11859</name>
    <dbReference type="NCBI Taxonomy" id="762966"/>
    <lineage>
        <taxon>Bacteria</taxon>
        <taxon>Pseudomonadati</taxon>
        <taxon>Pseudomonadota</taxon>
        <taxon>Betaproteobacteria</taxon>
        <taxon>Burkholderiales</taxon>
        <taxon>Sutterellaceae</taxon>
        <taxon>Parasutterella</taxon>
    </lineage>
</organism>
<comment type="caution">
    <text evidence="2">The sequence shown here is derived from an EMBL/GenBank/DDBJ whole genome shotgun (WGS) entry which is preliminary data.</text>
</comment>
<dbReference type="OrthoDB" id="5289737at2"/>
<dbReference type="GeneID" id="43347933"/>
<dbReference type="RefSeq" id="WP_008863473.1">
    <property type="nucleotide sequence ID" value="NZ_CAXTIX010000027.1"/>
</dbReference>
<dbReference type="GO" id="GO:0004803">
    <property type="term" value="F:transposase activity"/>
    <property type="evidence" value="ECO:0007669"/>
    <property type="project" value="InterPro"/>
</dbReference>
<dbReference type="InterPro" id="IPR002525">
    <property type="entry name" value="Transp_IS110-like_N"/>
</dbReference>
<dbReference type="AlphaFoldDB" id="F3QHK9"/>
<evidence type="ECO:0000313" key="3">
    <source>
        <dbReference type="Proteomes" id="UP000005156"/>
    </source>
</evidence>
<dbReference type="GO" id="GO:0003677">
    <property type="term" value="F:DNA binding"/>
    <property type="evidence" value="ECO:0007669"/>
    <property type="project" value="InterPro"/>
</dbReference>
<dbReference type="PANTHER" id="PTHR33055">
    <property type="entry name" value="TRANSPOSASE FOR INSERTION SEQUENCE ELEMENT IS1111A"/>
    <property type="match status" value="1"/>
</dbReference>
<dbReference type="HOGENOM" id="CLU_036902_16_0_4"/>
<sequence>MTNNIQFSSVCGIDIAKSVMQVYRVTSDGVVSNKAVKRADFLNEFRNTPPALIGMEACGGSQHWAHELQSLGHTVRFMPPKLVKPYVTGLKNDKNDARGIYTALVMDVREVPVKSSAIRDLALLQTMRTKRQREKVEKLTTSEASCLSTG</sequence>
<gene>
    <name evidence="2" type="ORF">HMPREF9439_00403</name>
</gene>
<dbReference type="EMBL" id="AFBP01000007">
    <property type="protein sequence ID" value="EGG57178.1"/>
    <property type="molecule type" value="Genomic_DNA"/>
</dbReference>
<accession>F3QHK9</accession>
<evidence type="ECO:0000313" key="2">
    <source>
        <dbReference type="EMBL" id="EGG57178.1"/>
    </source>
</evidence>
<dbReference type="eggNOG" id="COG3547">
    <property type="taxonomic scope" value="Bacteria"/>
</dbReference>
<dbReference type="GO" id="GO:0006313">
    <property type="term" value="P:DNA transposition"/>
    <property type="evidence" value="ECO:0007669"/>
    <property type="project" value="InterPro"/>
</dbReference>
<feature type="domain" description="Transposase IS110-like N-terminal" evidence="1">
    <location>
        <begin position="11"/>
        <end position="135"/>
    </location>
</feature>
<dbReference type="Proteomes" id="UP000005156">
    <property type="component" value="Unassembled WGS sequence"/>
</dbReference>
<protein>
    <recommendedName>
        <fullName evidence="1">Transposase IS110-like N-terminal domain-containing protein</fullName>
    </recommendedName>
</protein>
<reference evidence="2 3" key="1">
    <citation type="submission" date="2011-02" db="EMBL/GenBank/DDBJ databases">
        <authorList>
            <person name="Weinstock G."/>
            <person name="Sodergren E."/>
            <person name="Clifton S."/>
            <person name="Fulton L."/>
            <person name="Fulton B."/>
            <person name="Courtney L."/>
            <person name="Fronick C."/>
            <person name="Harrison M."/>
            <person name="Strong C."/>
            <person name="Farmer C."/>
            <person name="Delahaunty K."/>
            <person name="Markovic C."/>
            <person name="Hall O."/>
            <person name="Minx P."/>
            <person name="Tomlinson C."/>
            <person name="Mitreva M."/>
            <person name="Hou S."/>
            <person name="Chen J."/>
            <person name="Wollam A."/>
            <person name="Pepin K.H."/>
            <person name="Johnson M."/>
            <person name="Bhonagiri V."/>
            <person name="Zhang X."/>
            <person name="Suruliraj S."/>
            <person name="Warren W."/>
            <person name="Chinwalla A."/>
            <person name="Mardis E.R."/>
            <person name="Wilson R.K."/>
        </authorList>
    </citation>
    <scope>NUCLEOTIDE SEQUENCE [LARGE SCALE GENOMIC DNA]</scope>
    <source>
        <strain evidence="2 3">YIT 11859</strain>
    </source>
</reference>
<dbReference type="PANTHER" id="PTHR33055:SF3">
    <property type="entry name" value="PUTATIVE TRANSPOSASE FOR IS117-RELATED"/>
    <property type="match status" value="1"/>
</dbReference>
<keyword evidence="3" id="KW-1185">Reference proteome</keyword>